<comment type="caution">
    <text evidence="10">The sequence shown here is derived from an EMBL/GenBank/DDBJ whole genome shotgun (WGS) entry which is preliminary data.</text>
</comment>
<evidence type="ECO:0000256" key="4">
    <source>
        <dbReference type="ARBA" id="ARBA00022452"/>
    </source>
</evidence>
<proteinExistence type="inferred from homology"/>
<keyword evidence="4" id="KW-1134">Transmembrane beta strand</keyword>
<feature type="signal peptide" evidence="9">
    <location>
        <begin position="1"/>
        <end position="29"/>
    </location>
</feature>
<sequence>MSTISKTRSNMRVPVIVLLLGLSSPAVLSQTLEQAVASALESHPKIRESFARYKSSEQSISEARAGYYPVLDANAGIGYEQSSSPGIRRDETTDDEVGLTRRELGLSLRQMIFDGFRTNQEVAQAENEANAEQWTLLATAEDQALEVTRTYLDVLVAKEVVKLAEKNLDNHEEIFNLIKSNHEGGFSKSSDVSQVKGRLARANANLLSARNNLADERSAFVKMVGAPPEALRFPNPDDNLLPSSLDNAIDIALANHPRLKAAESGIIAAKAARKASNAANLPTANFEVDANWNDNVGGQDGAGSPNVGGENKNIQAMLRMRYNLFNGGADSARKKQAAYKLIEAREANEMIHRQVVDSATITWNAKKYLKEQLEYINEHVDAATDTREDYREEFRVNARTLLDVLGAENELFEARRDALKKQADEIYAQYRMLNVTGQLLASLRVDMPTNWDRES</sequence>
<evidence type="ECO:0000256" key="6">
    <source>
        <dbReference type="ARBA" id="ARBA00023136"/>
    </source>
</evidence>
<name>A0AB36K655_9GAMM</name>
<feature type="coiled-coil region" evidence="8">
    <location>
        <begin position="402"/>
        <end position="429"/>
    </location>
</feature>
<comment type="similarity">
    <text evidence="2">Belongs to the outer membrane factor (OMF) (TC 1.B.17) family.</text>
</comment>
<dbReference type="GO" id="GO:0015562">
    <property type="term" value="F:efflux transmembrane transporter activity"/>
    <property type="evidence" value="ECO:0007669"/>
    <property type="project" value="InterPro"/>
</dbReference>
<keyword evidence="9" id="KW-0732">Signal</keyword>
<evidence type="ECO:0000313" key="11">
    <source>
        <dbReference type="Proteomes" id="UP000188726"/>
    </source>
</evidence>
<evidence type="ECO:0000256" key="2">
    <source>
        <dbReference type="ARBA" id="ARBA00007613"/>
    </source>
</evidence>
<dbReference type="SUPFAM" id="SSF56954">
    <property type="entry name" value="Outer membrane efflux proteins (OEP)"/>
    <property type="match status" value="1"/>
</dbReference>
<evidence type="ECO:0000256" key="1">
    <source>
        <dbReference type="ARBA" id="ARBA00004442"/>
    </source>
</evidence>
<reference evidence="10 11" key="1">
    <citation type="journal article" date="2017" name="Genome Announc.">
        <title>Draft Genome Sequences of Salinivibrio proteolyticus, Salinivibrio sharmensis, Salinivibrio siamensis, Salinivibrio costicola subsp. alcaliphilus, Salinivibrio costicola subsp. vallismortis, and 29 New Isolates Belonging to the Genus Salinivibrio.</title>
        <authorList>
            <person name="Lopez-Hermoso C."/>
            <person name="de la Haba R.R."/>
            <person name="Sanchez-Porro C."/>
            <person name="Bayliss S.C."/>
            <person name="Feil E.J."/>
            <person name="Ventosa A."/>
        </authorList>
    </citation>
    <scope>NUCLEOTIDE SEQUENCE [LARGE SCALE GENOMIC DNA]</scope>
    <source>
        <strain evidence="10 11">IC202</strain>
    </source>
</reference>
<dbReference type="AlphaFoldDB" id="A0AB36K655"/>
<organism evidence="10 11">
    <name type="scientific">Salinivibrio kushneri</name>
    <dbReference type="NCBI Taxonomy" id="1908198"/>
    <lineage>
        <taxon>Bacteria</taxon>
        <taxon>Pseudomonadati</taxon>
        <taxon>Pseudomonadota</taxon>
        <taxon>Gammaproteobacteria</taxon>
        <taxon>Vibrionales</taxon>
        <taxon>Vibrionaceae</taxon>
        <taxon>Salinivibrio</taxon>
    </lineage>
</organism>
<evidence type="ECO:0000256" key="9">
    <source>
        <dbReference type="SAM" id="SignalP"/>
    </source>
</evidence>
<dbReference type="GO" id="GO:0015288">
    <property type="term" value="F:porin activity"/>
    <property type="evidence" value="ECO:0007669"/>
    <property type="project" value="TreeGrafter"/>
</dbReference>
<keyword evidence="5" id="KW-0812">Transmembrane</keyword>
<dbReference type="PANTHER" id="PTHR30026:SF22">
    <property type="entry name" value="OUTER MEMBRANE EFFLUX PROTEIN"/>
    <property type="match status" value="1"/>
</dbReference>
<keyword evidence="3" id="KW-0813">Transport</keyword>
<dbReference type="InterPro" id="IPR051906">
    <property type="entry name" value="TolC-like"/>
</dbReference>
<evidence type="ECO:0000256" key="3">
    <source>
        <dbReference type="ARBA" id="ARBA00022448"/>
    </source>
</evidence>
<dbReference type="PANTHER" id="PTHR30026">
    <property type="entry name" value="OUTER MEMBRANE PROTEIN TOLC"/>
    <property type="match status" value="1"/>
</dbReference>
<evidence type="ECO:0000313" key="10">
    <source>
        <dbReference type="EMBL" id="OOE43370.1"/>
    </source>
</evidence>
<dbReference type="GO" id="GO:1990281">
    <property type="term" value="C:efflux pump complex"/>
    <property type="evidence" value="ECO:0007669"/>
    <property type="project" value="TreeGrafter"/>
</dbReference>
<evidence type="ECO:0008006" key="12">
    <source>
        <dbReference type="Google" id="ProtNLM"/>
    </source>
</evidence>
<keyword evidence="7" id="KW-0998">Cell outer membrane</keyword>
<dbReference type="EMBL" id="MUEO01000026">
    <property type="protein sequence ID" value="OOE43370.1"/>
    <property type="molecule type" value="Genomic_DNA"/>
</dbReference>
<dbReference type="InterPro" id="IPR003423">
    <property type="entry name" value="OMP_efflux"/>
</dbReference>
<keyword evidence="6" id="KW-0472">Membrane</keyword>
<feature type="chain" id="PRO_5044228289" description="Channel protein TolC" evidence="9">
    <location>
        <begin position="30"/>
        <end position="455"/>
    </location>
</feature>
<dbReference type="NCBIfam" id="TIGR01844">
    <property type="entry name" value="type_I_sec_TolC"/>
    <property type="match status" value="1"/>
</dbReference>
<keyword evidence="8" id="KW-0175">Coiled coil</keyword>
<accession>A0AB36K655</accession>
<evidence type="ECO:0000256" key="7">
    <source>
        <dbReference type="ARBA" id="ARBA00023237"/>
    </source>
</evidence>
<feature type="coiled-coil region" evidence="8">
    <location>
        <begin position="192"/>
        <end position="219"/>
    </location>
</feature>
<dbReference type="GO" id="GO:0009279">
    <property type="term" value="C:cell outer membrane"/>
    <property type="evidence" value="ECO:0007669"/>
    <property type="project" value="UniProtKB-SubCell"/>
</dbReference>
<dbReference type="Gene3D" id="1.20.1600.10">
    <property type="entry name" value="Outer membrane efflux proteins (OEP)"/>
    <property type="match status" value="1"/>
</dbReference>
<dbReference type="InterPro" id="IPR010130">
    <property type="entry name" value="T1SS_OMP_TolC"/>
</dbReference>
<evidence type="ECO:0000256" key="5">
    <source>
        <dbReference type="ARBA" id="ARBA00022692"/>
    </source>
</evidence>
<dbReference type="Pfam" id="PF02321">
    <property type="entry name" value="OEP"/>
    <property type="match status" value="2"/>
</dbReference>
<dbReference type="Proteomes" id="UP000188726">
    <property type="component" value="Unassembled WGS sequence"/>
</dbReference>
<evidence type="ECO:0000256" key="8">
    <source>
        <dbReference type="SAM" id="Coils"/>
    </source>
</evidence>
<protein>
    <recommendedName>
        <fullName evidence="12">Channel protein TolC</fullName>
    </recommendedName>
</protein>
<comment type="subcellular location">
    <subcellularLocation>
        <location evidence="1">Cell outer membrane</location>
    </subcellularLocation>
</comment>
<gene>
    <name evidence="10" type="ORF">BZG09_10920</name>
</gene>